<proteinExistence type="predicted"/>
<keyword evidence="2" id="KW-0547">Nucleotide-binding</keyword>
<evidence type="ECO:0000256" key="1">
    <source>
        <dbReference type="ARBA" id="ARBA00012513"/>
    </source>
</evidence>
<keyword evidence="3" id="KW-0067">ATP-binding</keyword>
<evidence type="ECO:0000256" key="2">
    <source>
        <dbReference type="ARBA" id="ARBA00022741"/>
    </source>
</evidence>
<evidence type="ECO:0000256" key="3">
    <source>
        <dbReference type="ARBA" id="ARBA00022840"/>
    </source>
</evidence>
<name>A0ABQ9UXQ3_SAGOE</name>
<dbReference type="PANTHER" id="PTHR45832">
    <property type="entry name" value="SERINE/THREONINE-PROTEIN KINASE SAMKA-RELATED-RELATED"/>
    <property type="match status" value="1"/>
</dbReference>
<evidence type="ECO:0000313" key="4">
    <source>
        <dbReference type="EMBL" id="KAK2101631.1"/>
    </source>
</evidence>
<keyword evidence="5" id="KW-1185">Reference proteome</keyword>
<evidence type="ECO:0000313" key="5">
    <source>
        <dbReference type="Proteomes" id="UP001266305"/>
    </source>
</evidence>
<dbReference type="EMBL" id="JASSZA010000009">
    <property type="protein sequence ID" value="KAK2101631.1"/>
    <property type="molecule type" value="Genomic_DNA"/>
</dbReference>
<dbReference type="InterPro" id="IPR011009">
    <property type="entry name" value="Kinase-like_dom_sf"/>
</dbReference>
<dbReference type="SUPFAM" id="SSF56112">
    <property type="entry name" value="Protein kinase-like (PK-like)"/>
    <property type="match status" value="1"/>
</dbReference>
<accession>A0ABQ9UXQ3</accession>
<dbReference type="InterPro" id="IPR051931">
    <property type="entry name" value="PAK3-like"/>
</dbReference>
<comment type="caution">
    <text evidence="4">The sequence shown here is derived from an EMBL/GenBank/DDBJ whole genome shotgun (WGS) entry which is preliminary data.</text>
</comment>
<organism evidence="4 5">
    <name type="scientific">Saguinus oedipus</name>
    <name type="common">Cotton-top tamarin</name>
    <name type="synonym">Oedipomidas oedipus</name>
    <dbReference type="NCBI Taxonomy" id="9490"/>
    <lineage>
        <taxon>Eukaryota</taxon>
        <taxon>Metazoa</taxon>
        <taxon>Chordata</taxon>
        <taxon>Craniata</taxon>
        <taxon>Vertebrata</taxon>
        <taxon>Euteleostomi</taxon>
        <taxon>Mammalia</taxon>
        <taxon>Eutheria</taxon>
        <taxon>Euarchontoglires</taxon>
        <taxon>Primates</taxon>
        <taxon>Haplorrhini</taxon>
        <taxon>Platyrrhini</taxon>
        <taxon>Cebidae</taxon>
        <taxon>Callitrichinae</taxon>
        <taxon>Saguinus</taxon>
    </lineage>
</organism>
<gene>
    <name evidence="4" type="ORF">P7K49_019297</name>
</gene>
<dbReference type="PANTHER" id="PTHR45832:SF9">
    <property type="entry name" value="NON-SPECIFIC SERINE_THREONINE PROTEIN KINASE"/>
    <property type="match status" value="1"/>
</dbReference>
<dbReference type="Gene3D" id="1.10.510.10">
    <property type="entry name" value="Transferase(Phosphotransferase) domain 1"/>
    <property type="match status" value="1"/>
</dbReference>
<sequence>MRDYQHENMVMYNSCLVGTSSVWSWSSWKEAPSPTLSPTPGTARASDSSCDITRFPPDCLGWGHISKPAVLHHPRLPGHGVLPSIPPAPEWGQAVSGSSQPKAGLHSPQPLVGLSINLLTTTHRMNEEQILAVCLAVLQALLVLHNQDVIHQDIRSDLILLTHDGRVRGQAVGCGGLGFPWWGFPVSHPL</sequence>
<protein>
    <recommendedName>
        <fullName evidence="1">non-specific serine/threonine protein kinase</fullName>
        <ecNumber evidence="1">2.7.11.1</ecNumber>
    </recommendedName>
</protein>
<reference evidence="4 5" key="1">
    <citation type="submission" date="2023-05" db="EMBL/GenBank/DDBJ databases">
        <title>B98-5 Cell Line De Novo Hybrid Assembly: An Optical Mapping Approach.</title>
        <authorList>
            <person name="Kananen K."/>
            <person name="Auerbach J.A."/>
            <person name="Kautto E."/>
            <person name="Blachly J.S."/>
        </authorList>
    </citation>
    <scope>NUCLEOTIDE SEQUENCE [LARGE SCALE GENOMIC DNA]</scope>
    <source>
        <strain evidence="4">B95-8</strain>
        <tissue evidence="4">Cell line</tissue>
    </source>
</reference>
<dbReference type="EC" id="2.7.11.1" evidence="1"/>
<dbReference type="Proteomes" id="UP001266305">
    <property type="component" value="Unassembled WGS sequence"/>
</dbReference>